<dbReference type="RefSeq" id="WP_311182005.1">
    <property type="nucleotide sequence ID" value="NZ_CP115543.1"/>
</dbReference>
<accession>A0ABY9Y9Y7</accession>
<organism evidence="2 3">
    <name type="scientific">Stenotrophomonas aracearum</name>
    <dbReference type="NCBI Taxonomy" id="3003272"/>
    <lineage>
        <taxon>Bacteria</taxon>
        <taxon>Pseudomonadati</taxon>
        <taxon>Pseudomonadota</taxon>
        <taxon>Gammaproteobacteria</taxon>
        <taxon>Lysobacterales</taxon>
        <taxon>Lysobacteraceae</taxon>
        <taxon>Stenotrophomonas</taxon>
    </lineage>
</organism>
<feature type="region of interest" description="Disordered" evidence="1">
    <location>
        <begin position="1"/>
        <end position="23"/>
    </location>
</feature>
<evidence type="ECO:0000313" key="3">
    <source>
        <dbReference type="Proteomes" id="UP001305421"/>
    </source>
</evidence>
<name>A0ABY9Y9Y7_9GAMM</name>
<gene>
    <name evidence="2" type="ORF">PDM28_10945</name>
</gene>
<evidence type="ECO:0008006" key="4">
    <source>
        <dbReference type="Google" id="ProtNLM"/>
    </source>
</evidence>
<feature type="region of interest" description="Disordered" evidence="1">
    <location>
        <begin position="331"/>
        <end position="350"/>
    </location>
</feature>
<keyword evidence="3" id="KW-1185">Reference proteome</keyword>
<evidence type="ECO:0000313" key="2">
    <source>
        <dbReference type="EMBL" id="WNH47228.1"/>
    </source>
</evidence>
<dbReference type="Proteomes" id="UP001305421">
    <property type="component" value="Chromosome"/>
</dbReference>
<evidence type="ECO:0000256" key="1">
    <source>
        <dbReference type="SAM" id="MobiDB-lite"/>
    </source>
</evidence>
<proteinExistence type="predicted"/>
<reference evidence="2 3" key="1">
    <citation type="submission" date="2022-12" db="EMBL/GenBank/DDBJ databases">
        <title>Two new species, Stenotrophomonas aracearum and Stenotrophomonas oahuensis, isolated from Anthurium (Araceae family) in Hawaii.</title>
        <authorList>
            <person name="Chunag S.C."/>
            <person name="Dobhal S."/>
            <person name="Alvarez A."/>
            <person name="Arif M."/>
        </authorList>
    </citation>
    <scope>NUCLEOTIDE SEQUENCE [LARGE SCALE GENOMIC DNA]</scope>
    <source>
        <strain evidence="2 3">A5588</strain>
    </source>
</reference>
<protein>
    <recommendedName>
        <fullName evidence="4">Fucose-specific lectin</fullName>
    </recommendedName>
</protein>
<dbReference type="EMBL" id="CP115543">
    <property type="protein sequence ID" value="WNH47228.1"/>
    <property type="molecule type" value="Genomic_DNA"/>
</dbReference>
<sequence>MSTESNQASADREPTVVEGGGFEPQPLVDWHTLSEFTVQIHKHTKVSGDIYANGLQQAPIEIILQARDRNGVSVQLTHEQLYGVNGVRLITYETNAGVSRTTHTKDDRFVYQWPLAREDGEEIEQDAGPAETSKANGQSVFIYLSKVDLDTTWIAAEITSPSGTKFRTNTKNPPAGKFDSWVKLRGRPENPHKWNCFTMTREDAYNSTYWDVDLYYIRFIDDKYDIVASRHYGWSGHDKWHYAWLKGGNQVQHVCYGADEPRTVRHQSMAGSNYLDIRINKYDGQATAARISDARDYGNCNYDSCVMGYIDQHGNEGKVWIRGNPDGNTLYLDDPSRKVDETPPDEDGGG</sequence>